<dbReference type="CDD" id="cd06163">
    <property type="entry name" value="S2P-M50_PDZ_RseP-like"/>
    <property type="match status" value="1"/>
</dbReference>
<evidence type="ECO:0000313" key="13">
    <source>
        <dbReference type="EMBL" id="ABM29133.1"/>
    </source>
</evidence>
<dbReference type="InterPro" id="IPR001478">
    <property type="entry name" value="PDZ"/>
</dbReference>
<dbReference type="SMART" id="SM00228">
    <property type="entry name" value="PDZ"/>
    <property type="match status" value="1"/>
</dbReference>
<evidence type="ECO:0000256" key="4">
    <source>
        <dbReference type="ARBA" id="ARBA00022670"/>
    </source>
</evidence>
<evidence type="ECO:0000256" key="3">
    <source>
        <dbReference type="ARBA" id="ARBA00007931"/>
    </source>
</evidence>
<dbReference type="RefSeq" id="WP_011792664.1">
    <property type="nucleotide sequence ID" value="NC_008751.1"/>
</dbReference>
<dbReference type="KEGG" id="dvl:Dvul_2117"/>
<evidence type="ECO:0000256" key="11">
    <source>
        <dbReference type="RuleBase" id="RU362031"/>
    </source>
</evidence>
<keyword evidence="5 11" id="KW-0812">Transmembrane</keyword>
<dbReference type="GO" id="GO:0046872">
    <property type="term" value="F:metal ion binding"/>
    <property type="evidence" value="ECO:0007669"/>
    <property type="project" value="UniProtKB-KW"/>
</dbReference>
<dbReference type="EMBL" id="CP000527">
    <property type="protein sequence ID" value="ABM29133.1"/>
    <property type="molecule type" value="Genomic_DNA"/>
</dbReference>
<dbReference type="SUPFAM" id="SSF50156">
    <property type="entry name" value="PDZ domain-like"/>
    <property type="match status" value="1"/>
</dbReference>
<keyword evidence="10 11" id="KW-0472">Membrane</keyword>
<keyword evidence="11" id="KW-0479">Metal-binding</keyword>
<feature type="transmembrane region" description="Helical" evidence="11">
    <location>
        <begin position="277"/>
        <end position="294"/>
    </location>
</feature>
<dbReference type="InterPro" id="IPR008915">
    <property type="entry name" value="Peptidase_M50"/>
</dbReference>
<dbReference type="PANTHER" id="PTHR42837:SF2">
    <property type="entry name" value="MEMBRANE METALLOPROTEASE ARASP2, CHLOROPLASTIC-RELATED"/>
    <property type="match status" value="1"/>
</dbReference>
<accession>A0A0H3AA42</accession>
<keyword evidence="4 13" id="KW-0645">Protease</keyword>
<evidence type="ECO:0000256" key="6">
    <source>
        <dbReference type="ARBA" id="ARBA00022801"/>
    </source>
</evidence>
<comment type="cofactor">
    <cofactor evidence="1 11">
        <name>Zn(2+)</name>
        <dbReference type="ChEBI" id="CHEBI:29105"/>
    </cofactor>
</comment>
<keyword evidence="6 11" id="KW-0378">Hydrolase</keyword>
<evidence type="ECO:0000256" key="10">
    <source>
        <dbReference type="ARBA" id="ARBA00023136"/>
    </source>
</evidence>
<feature type="transmembrane region" description="Helical" evidence="11">
    <location>
        <begin position="329"/>
        <end position="346"/>
    </location>
</feature>
<feature type="transmembrane region" description="Helical" evidence="11">
    <location>
        <begin position="94"/>
        <end position="115"/>
    </location>
</feature>
<evidence type="ECO:0000256" key="9">
    <source>
        <dbReference type="ARBA" id="ARBA00023049"/>
    </source>
</evidence>
<dbReference type="GO" id="GO:0006508">
    <property type="term" value="P:proteolysis"/>
    <property type="evidence" value="ECO:0007669"/>
    <property type="project" value="UniProtKB-KW"/>
</dbReference>
<dbReference type="EC" id="3.4.24.-" evidence="11"/>
<keyword evidence="7 11" id="KW-0862">Zinc</keyword>
<protein>
    <recommendedName>
        <fullName evidence="11">Zinc metalloprotease</fullName>
        <ecNumber evidence="11">3.4.24.-</ecNumber>
    </recommendedName>
</protein>
<evidence type="ECO:0000256" key="5">
    <source>
        <dbReference type="ARBA" id="ARBA00022692"/>
    </source>
</evidence>
<reference evidence="14" key="1">
    <citation type="journal article" date="2009" name="Environ. Microbiol.">
        <title>Contribution of mobile genetic elements to Desulfovibrio vulgaris genome plasticity.</title>
        <authorList>
            <person name="Walker C.B."/>
            <person name="Stolyar S."/>
            <person name="Chivian D."/>
            <person name="Pinel N."/>
            <person name="Gabster J.A."/>
            <person name="Dehal P.S."/>
            <person name="He Z."/>
            <person name="Yang Z.K."/>
            <person name="Yen H.C."/>
            <person name="Zhou J."/>
            <person name="Wall J.D."/>
            <person name="Hazen T.C."/>
            <person name="Arkin A.P."/>
            <person name="Stahl D.A."/>
        </authorList>
    </citation>
    <scope>NUCLEOTIDE SEQUENCE [LARGE SCALE GENOMIC DNA]</scope>
    <source>
        <strain evidence="14">DP4</strain>
    </source>
</reference>
<dbReference type="PROSITE" id="PS50106">
    <property type="entry name" value="PDZ"/>
    <property type="match status" value="1"/>
</dbReference>
<comment type="similarity">
    <text evidence="3 11">Belongs to the peptidase M50B family.</text>
</comment>
<organism evidence="13 14">
    <name type="scientific">Nitratidesulfovibrio vulgaris (strain DP4)</name>
    <name type="common">Desulfovibrio vulgaris</name>
    <dbReference type="NCBI Taxonomy" id="391774"/>
    <lineage>
        <taxon>Bacteria</taxon>
        <taxon>Pseudomonadati</taxon>
        <taxon>Thermodesulfobacteriota</taxon>
        <taxon>Desulfovibrionia</taxon>
        <taxon>Desulfovibrionales</taxon>
        <taxon>Desulfovibrionaceae</taxon>
        <taxon>Nitratidesulfovibrio</taxon>
    </lineage>
</organism>
<dbReference type="Gene3D" id="2.30.42.10">
    <property type="match status" value="1"/>
</dbReference>
<keyword evidence="8 11" id="KW-1133">Transmembrane helix</keyword>
<comment type="subcellular location">
    <subcellularLocation>
        <location evidence="2">Membrane</location>
        <topology evidence="2">Multi-pass membrane protein</topology>
    </subcellularLocation>
</comment>
<evidence type="ECO:0000256" key="2">
    <source>
        <dbReference type="ARBA" id="ARBA00004141"/>
    </source>
</evidence>
<keyword evidence="9 11" id="KW-0482">Metalloprotease</keyword>
<name>A0A0H3AA42_NITV4</name>
<evidence type="ECO:0000256" key="8">
    <source>
        <dbReference type="ARBA" id="ARBA00022989"/>
    </source>
</evidence>
<dbReference type="HOGENOM" id="CLU_025778_1_0_7"/>
<gene>
    <name evidence="13" type="ordered locus">Dvul_2117</name>
</gene>
<dbReference type="Pfam" id="PF17820">
    <property type="entry name" value="PDZ_6"/>
    <property type="match status" value="1"/>
</dbReference>
<dbReference type="Pfam" id="PF02163">
    <property type="entry name" value="Peptidase_M50"/>
    <property type="match status" value="1"/>
</dbReference>
<evidence type="ECO:0000259" key="12">
    <source>
        <dbReference type="PROSITE" id="PS50106"/>
    </source>
</evidence>
<evidence type="ECO:0000313" key="14">
    <source>
        <dbReference type="Proteomes" id="UP000009173"/>
    </source>
</evidence>
<dbReference type="CDD" id="cd23081">
    <property type="entry name" value="cpPDZ_EcRseP-like"/>
    <property type="match status" value="1"/>
</dbReference>
<sequence>MSSFFSVLLVLGGLIFFHELGHYLAARVLGIGVHTFSLGFGPRIFGWRSGQTDYRLSLIPLGGYVSLAGESDDEIPEGFTKGQMFSARPAWHRLIVIAAGPVFNLLLAWFIYWGLTFVHGQFIVLPEVGKVLEGGPAAAAGVQSGDRIVAIDGVSIERWDQVSDAIAASKGAPVTLSLTRNEGQHELRIVPEHRTRKTIFGDEEDAFLIGIQASGATMTLPQTPVEAAVTGARQTWTMIAMTGKGVVKLFERVVPLDTVGGPIMIAQMVSREAKDSGISGVLALAALISINLGLLNLLPIPVLDGGHIIFLGLEMLFRRPVPQKVQEVTTRMGLVLLLGLMFLATYNDIVRIGQ</sequence>
<dbReference type="InterPro" id="IPR041489">
    <property type="entry name" value="PDZ_6"/>
</dbReference>
<dbReference type="GO" id="GO:0016020">
    <property type="term" value="C:membrane"/>
    <property type="evidence" value="ECO:0007669"/>
    <property type="project" value="UniProtKB-SubCell"/>
</dbReference>
<feature type="domain" description="PDZ" evidence="12">
    <location>
        <begin position="128"/>
        <end position="157"/>
    </location>
</feature>
<proteinExistence type="inferred from homology"/>
<dbReference type="Proteomes" id="UP000009173">
    <property type="component" value="Chromosome"/>
</dbReference>
<dbReference type="InterPro" id="IPR004387">
    <property type="entry name" value="Pept_M50_Zn"/>
</dbReference>
<evidence type="ECO:0000256" key="1">
    <source>
        <dbReference type="ARBA" id="ARBA00001947"/>
    </source>
</evidence>
<dbReference type="GO" id="GO:0004222">
    <property type="term" value="F:metalloendopeptidase activity"/>
    <property type="evidence" value="ECO:0007669"/>
    <property type="project" value="InterPro"/>
</dbReference>
<dbReference type="InterPro" id="IPR036034">
    <property type="entry name" value="PDZ_sf"/>
</dbReference>
<evidence type="ECO:0000256" key="7">
    <source>
        <dbReference type="ARBA" id="ARBA00022833"/>
    </source>
</evidence>
<dbReference type="PANTHER" id="PTHR42837">
    <property type="entry name" value="REGULATOR OF SIGMA-E PROTEASE RSEP"/>
    <property type="match status" value="1"/>
</dbReference>
<dbReference type="AlphaFoldDB" id="A0A0H3AA42"/>
<dbReference type="NCBIfam" id="TIGR00054">
    <property type="entry name" value="RIP metalloprotease RseP"/>
    <property type="match status" value="1"/>
</dbReference>